<dbReference type="GO" id="GO:0047804">
    <property type="term" value="F:cysteine-S-conjugate beta-lyase activity"/>
    <property type="evidence" value="ECO:0007669"/>
    <property type="project" value="InterPro"/>
</dbReference>
<comment type="caution">
    <text evidence="8">The sequence shown here is derived from an EMBL/GenBank/DDBJ whole genome shotgun (WGS) entry which is preliminary data.</text>
</comment>
<accession>A0A9X2RHU4</accession>
<dbReference type="SUPFAM" id="SSF53383">
    <property type="entry name" value="PLP-dependent transferases"/>
    <property type="match status" value="1"/>
</dbReference>
<dbReference type="Proteomes" id="UP001142610">
    <property type="component" value="Unassembled WGS sequence"/>
</dbReference>
<protein>
    <submittedName>
        <fullName evidence="8">Cystathionine beta-lyase</fullName>
        <ecNumber evidence="8">4.4.1.8</ecNumber>
    </submittedName>
</protein>
<dbReference type="GO" id="GO:0030170">
    <property type="term" value="F:pyridoxal phosphate binding"/>
    <property type="evidence" value="ECO:0007669"/>
    <property type="project" value="InterPro"/>
</dbReference>
<dbReference type="PIRSF" id="PIRSF001434">
    <property type="entry name" value="CGS"/>
    <property type="match status" value="1"/>
</dbReference>
<dbReference type="AlphaFoldDB" id="A0A9X2RHU4"/>
<dbReference type="GO" id="GO:0019346">
    <property type="term" value="P:transsulfuration"/>
    <property type="evidence" value="ECO:0007669"/>
    <property type="project" value="InterPro"/>
</dbReference>
<gene>
    <name evidence="8" type="primary">metC</name>
    <name evidence="8" type="ORF">NOG11_07885</name>
</gene>
<name>A0A9X2RHU4_9PROT</name>
<dbReference type="Pfam" id="PF01053">
    <property type="entry name" value="Cys_Met_Meta_PP"/>
    <property type="match status" value="1"/>
</dbReference>
<keyword evidence="3 6" id="KW-0663">Pyridoxal phosphate</keyword>
<evidence type="ECO:0000256" key="1">
    <source>
        <dbReference type="ARBA" id="ARBA00001933"/>
    </source>
</evidence>
<dbReference type="Gene3D" id="3.40.640.10">
    <property type="entry name" value="Type I PLP-dependent aspartate aminotransferase-like (Major domain)"/>
    <property type="match status" value="1"/>
</dbReference>
<proteinExistence type="inferred from homology"/>
<dbReference type="EC" id="4.4.1.8" evidence="8"/>
<sequence>MKDETKLCHLGRPHEGLRMVNPAVERGSTVVFPSYDDFRGRGRPKYYGRHGTDTHEALREAVMALEGAEGVTLTSSGLSAVNMAILAYAKPGTEVLVTDSTYDPVRAFCDQYLAPRGVDVRYYDPLIGGGIRKLITEKTALIHCESPGSLTFELQDLPAICEAAGDVPVTVDNTWGAGHFYKPLQLGATISIQSATKYLGGHSDVFLGTIASRTAKAAKTIFKTAQLLGNATSPDDVYTVLRGMRTLHIRLAEHEVQGLALARWLEEREEVARVLHPGLPSHPQHELWKRDFTGASGLFSVVLKRGDEAYTRRFIDKLNFYALGYSWGGYESLCLPAWPATCRSQGAWREERQVLRFHAGLEAIEDLTADLDQAFAAANQEPLPAP</sequence>
<evidence type="ECO:0000256" key="4">
    <source>
        <dbReference type="ARBA" id="ARBA00023239"/>
    </source>
</evidence>
<dbReference type="InterPro" id="IPR015421">
    <property type="entry name" value="PyrdxlP-dep_Trfase_major"/>
</dbReference>
<evidence type="ECO:0000313" key="9">
    <source>
        <dbReference type="Proteomes" id="UP001142610"/>
    </source>
</evidence>
<comment type="catalytic activity">
    <reaction evidence="5">
        <text>L,L-cystathionine + H2O = L-homocysteine + pyruvate + NH4(+)</text>
        <dbReference type="Rhea" id="RHEA:13965"/>
        <dbReference type="ChEBI" id="CHEBI:15361"/>
        <dbReference type="ChEBI" id="CHEBI:15377"/>
        <dbReference type="ChEBI" id="CHEBI:28938"/>
        <dbReference type="ChEBI" id="CHEBI:58161"/>
        <dbReference type="ChEBI" id="CHEBI:58199"/>
    </reaction>
</comment>
<keyword evidence="9" id="KW-1185">Reference proteome</keyword>
<reference evidence="8" key="1">
    <citation type="submission" date="2022-07" db="EMBL/GenBank/DDBJ databases">
        <title>Parvularcula maris sp. nov., an algicidal bacterium isolated from seawater.</title>
        <authorList>
            <person name="Li F."/>
        </authorList>
    </citation>
    <scope>NUCLEOTIDE SEQUENCE</scope>
    <source>
        <strain evidence="8">BGMRC 0090</strain>
    </source>
</reference>
<dbReference type="Gene3D" id="3.90.1150.10">
    <property type="entry name" value="Aspartate Aminotransferase, domain 1"/>
    <property type="match status" value="1"/>
</dbReference>
<evidence type="ECO:0000256" key="2">
    <source>
        <dbReference type="ARBA" id="ARBA00009077"/>
    </source>
</evidence>
<evidence type="ECO:0000256" key="3">
    <source>
        <dbReference type="ARBA" id="ARBA00022898"/>
    </source>
</evidence>
<dbReference type="PANTHER" id="PTHR43500">
    <property type="entry name" value="CYSTATHIONINE BETA-LYASE-RELATED"/>
    <property type="match status" value="1"/>
</dbReference>
<evidence type="ECO:0000256" key="6">
    <source>
        <dbReference type="PIRSR" id="PIRSR001434-2"/>
    </source>
</evidence>
<evidence type="ECO:0000256" key="5">
    <source>
        <dbReference type="ARBA" id="ARBA00047517"/>
    </source>
</evidence>
<dbReference type="RefSeq" id="WP_256619266.1">
    <property type="nucleotide sequence ID" value="NZ_JANIBC010000004.1"/>
</dbReference>
<dbReference type="InterPro" id="IPR000277">
    <property type="entry name" value="Cys/Met-Metab_PyrdxlP-dep_enz"/>
</dbReference>
<comment type="similarity">
    <text evidence="2 7">Belongs to the trans-sulfuration enzymes family.</text>
</comment>
<dbReference type="InterPro" id="IPR015424">
    <property type="entry name" value="PyrdxlP-dep_Trfase"/>
</dbReference>
<dbReference type="PANTHER" id="PTHR43500:SF1">
    <property type="entry name" value="CYSTATHIONINE BETA-LYASE-RELATED"/>
    <property type="match status" value="1"/>
</dbReference>
<comment type="cofactor">
    <cofactor evidence="1 7">
        <name>pyridoxal 5'-phosphate</name>
        <dbReference type="ChEBI" id="CHEBI:597326"/>
    </cofactor>
</comment>
<evidence type="ECO:0000256" key="7">
    <source>
        <dbReference type="RuleBase" id="RU362118"/>
    </source>
</evidence>
<dbReference type="EMBL" id="JANIBC010000004">
    <property type="protein sequence ID" value="MCQ8185310.1"/>
    <property type="molecule type" value="Genomic_DNA"/>
</dbReference>
<dbReference type="NCBIfam" id="TIGR01324">
    <property type="entry name" value="cysta_beta_ly_B"/>
    <property type="match status" value="1"/>
</dbReference>
<evidence type="ECO:0000313" key="8">
    <source>
        <dbReference type="EMBL" id="MCQ8185310.1"/>
    </source>
</evidence>
<dbReference type="InterPro" id="IPR006233">
    <property type="entry name" value="Cys_b_lyase_bac"/>
</dbReference>
<organism evidence="8 9">
    <name type="scientific">Parvularcula maris</name>
    <dbReference type="NCBI Taxonomy" id="2965077"/>
    <lineage>
        <taxon>Bacteria</taxon>
        <taxon>Pseudomonadati</taxon>
        <taxon>Pseudomonadota</taxon>
        <taxon>Alphaproteobacteria</taxon>
        <taxon>Parvularculales</taxon>
        <taxon>Parvularculaceae</taxon>
        <taxon>Parvularcula</taxon>
    </lineage>
</organism>
<keyword evidence="4 8" id="KW-0456">Lyase</keyword>
<feature type="modified residue" description="N6-(pyridoxal phosphate)lysine" evidence="6">
    <location>
        <position position="197"/>
    </location>
</feature>
<dbReference type="GO" id="GO:0019450">
    <property type="term" value="P:L-cysteine catabolic process to pyruvate"/>
    <property type="evidence" value="ECO:0007669"/>
    <property type="project" value="TreeGrafter"/>
</dbReference>
<dbReference type="InterPro" id="IPR015422">
    <property type="entry name" value="PyrdxlP-dep_Trfase_small"/>
</dbReference>